<accession>A0A183TX28</accession>
<evidence type="ECO:0000256" key="1">
    <source>
        <dbReference type="SAM" id="SignalP"/>
    </source>
</evidence>
<keyword evidence="3" id="KW-1185">Reference proteome</keyword>
<organism evidence="3 4">
    <name type="scientific">Toxocara canis</name>
    <name type="common">Canine roundworm</name>
    <dbReference type="NCBI Taxonomy" id="6265"/>
    <lineage>
        <taxon>Eukaryota</taxon>
        <taxon>Metazoa</taxon>
        <taxon>Ecdysozoa</taxon>
        <taxon>Nematoda</taxon>
        <taxon>Chromadorea</taxon>
        <taxon>Rhabditida</taxon>
        <taxon>Spirurina</taxon>
        <taxon>Ascaridomorpha</taxon>
        <taxon>Ascaridoidea</taxon>
        <taxon>Toxocaridae</taxon>
        <taxon>Toxocara</taxon>
    </lineage>
</organism>
<reference evidence="2 3" key="2">
    <citation type="submission" date="2018-11" db="EMBL/GenBank/DDBJ databases">
        <authorList>
            <consortium name="Pathogen Informatics"/>
        </authorList>
    </citation>
    <scope>NUCLEOTIDE SEQUENCE [LARGE SCALE GENOMIC DNA]</scope>
</reference>
<protein>
    <submittedName>
        <fullName evidence="4">Glycine-rich cell wall structural protein 2-like</fullName>
    </submittedName>
</protein>
<reference evidence="4" key="1">
    <citation type="submission" date="2016-06" db="UniProtKB">
        <authorList>
            <consortium name="WormBaseParasite"/>
        </authorList>
    </citation>
    <scope>IDENTIFICATION</scope>
</reference>
<evidence type="ECO:0000313" key="2">
    <source>
        <dbReference type="EMBL" id="VDM24884.1"/>
    </source>
</evidence>
<feature type="signal peptide" evidence="1">
    <location>
        <begin position="1"/>
        <end position="20"/>
    </location>
</feature>
<proteinExistence type="predicted"/>
<keyword evidence="1" id="KW-0732">Signal</keyword>
<feature type="chain" id="PRO_5044552870" evidence="1">
    <location>
        <begin position="21"/>
        <end position="216"/>
    </location>
</feature>
<sequence length="216" mass="23158">MRFIVGFVAAIIVLFEVINAFPPSEADNRMQMSSARIRRQLYTYDYPGVGYGYQSGSYFSGSYGGGVGRNYGGTNIGISAHYHFSVRTKRQESVYGYGPGNGYGIVRYFSGPGGVFYADLPVFGKTPSTVLQNNRNASGKPHREGFRIKRQWGYGGGYGCGMYGGCGGYGGYGGYGYGGYGGYGGYYGSGYGFGGGYNNNYGGTNIGSINERNINL</sequence>
<gene>
    <name evidence="2" type="ORF">TCNE_LOCUS798</name>
</gene>
<dbReference type="WBParaSite" id="TCNE_0000079701-mRNA-1">
    <property type="protein sequence ID" value="TCNE_0000079701-mRNA-1"/>
    <property type="gene ID" value="TCNE_0000079701"/>
</dbReference>
<evidence type="ECO:0000313" key="3">
    <source>
        <dbReference type="Proteomes" id="UP000050794"/>
    </source>
</evidence>
<dbReference type="AlphaFoldDB" id="A0A183TX28"/>
<dbReference type="Proteomes" id="UP000050794">
    <property type="component" value="Unassembled WGS sequence"/>
</dbReference>
<dbReference type="EMBL" id="UYWY01000453">
    <property type="protein sequence ID" value="VDM24884.1"/>
    <property type="molecule type" value="Genomic_DNA"/>
</dbReference>
<evidence type="ECO:0000313" key="4">
    <source>
        <dbReference type="WBParaSite" id="TCNE_0000079701-mRNA-1"/>
    </source>
</evidence>
<name>A0A183TX28_TOXCA</name>